<dbReference type="InterPro" id="IPR003709">
    <property type="entry name" value="VanY-like_core_dom"/>
</dbReference>
<dbReference type="Pfam" id="PF02557">
    <property type="entry name" value="VanY"/>
    <property type="match status" value="1"/>
</dbReference>
<keyword evidence="3" id="KW-0378">Hydrolase</keyword>
<keyword evidence="3" id="KW-0121">Carboxypeptidase</keyword>
<dbReference type="Gene3D" id="3.30.1380.10">
    <property type="match status" value="1"/>
</dbReference>
<keyword evidence="4" id="KW-1185">Reference proteome</keyword>
<feature type="domain" description="D-alanyl-D-alanine carboxypeptidase-like core" evidence="2">
    <location>
        <begin position="45"/>
        <end position="145"/>
    </location>
</feature>
<feature type="compositionally biased region" description="Low complexity" evidence="1">
    <location>
        <begin position="12"/>
        <end position="25"/>
    </location>
</feature>
<keyword evidence="3" id="KW-0645">Protease</keyword>
<dbReference type="CDD" id="cd14846">
    <property type="entry name" value="Peptidase_M15_like"/>
    <property type="match status" value="1"/>
</dbReference>
<sequence>MAIADQWPAPAPSTASSVPLATPEPVARRERRAPVAAVGGAVAGLDPALRTALRRAAGAAARDGVAISVNSGRRTPEHQAQLLRDAVARYGSLAEASRWVATPETSPHVSGDAVDVAPDAARAWLSAHGATYGLCRIYANEPWHFELRPQAVGTGCPPTYADPTHDPRMQQ</sequence>
<proteinExistence type="predicted"/>
<dbReference type="SUPFAM" id="SSF55166">
    <property type="entry name" value="Hedgehog/DD-peptidase"/>
    <property type="match status" value="1"/>
</dbReference>
<organism evidence="3 4">
    <name type="scientific">Solirubrobacter pauli</name>
    <dbReference type="NCBI Taxonomy" id="166793"/>
    <lineage>
        <taxon>Bacteria</taxon>
        <taxon>Bacillati</taxon>
        <taxon>Actinomycetota</taxon>
        <taxon>Thermoleophilia</taxon>
        <taxon>Solirubrobacterales</taxon>
        <taxon>Solirubrobacteraceae</taxon>
        <taxon>Solirubrobacter</taxon>
    </lineage>
</organism>
<feature type="region of interest" description="Disordered" evidence="1">
    <location>
        <begin position="1"/>
        <end position="27"/>
    </location>
</feature>
<dbReference type="AlphaFoldDB" id="A0A660L0Q3"/>
<name>A0A660L0Q3_9ACTN</name>
<dbReference type="GO" id="GO:0006508">
    <property type="term" value="P:proteolysis"/>
    <property type="evidence" value="ECO:0007669"/>
    <property type="project" value="InterPro"/>
</dbReference>
<gene>
    <name evidence="3" type="ORF">C8N24_6480</name>
</gene>
<evidence type="ECO:0000313" key="4">
    <source>
        <dbReference type="Proteomes" id="UP000278962"/>
    </source>
</evidence>
<dbReference type="GO" id="GO:0004180">
    <property type="term" value="F:carboxypeptidase activity"/>
    <property type="evidence" value="ECO:0007669"/>
    <property type="project" value="UniProtKB-KW"/>
</dbReference>
<evidence type="ECO:0000256" key="1">
    <source>
        <dbReference type="SAM" id="MobiDB-lite"/>
    </source>
</evidence>
<evidence type="ECO:0000313" key="3">
    <source>
        <dbReference type="EMBL" id="RKQ84850.1"/>
    </source>
</evidence>
<dbReference type="Proteomes" id="UP000278962">
    <property type="component" value="Unassembled WGS sequence"/>
</dbReference>
<comment type="caution">
    <text evidence="3">The sequence shown here is derived from an EMBL/GenBank/DDBJ whole genome shotgun (WGS) entry which is preliminary data.</text>
</comment>
<evidence type="ECO:0000259" key="2">
    <source>
        <dbReference type="Pfam" id="PF02557"/>
    </source>
</evidence>
<accession>A0A660L0Q3</accession>
<dbReference type="EMBL" id="RBIL01000003">
    <property type="protein sequence ID" value="RKQ84850.1"/>
    <property type="molecule type" value="Genomic_DNA"/>
</dbReference>
<protein>
    <submittedName>
        <fullName evidence="3">D-alanyl-D-alanine carboxypeptidase-like protein</fullName>
    </submittedName>
</protein>
<reference evidence="3 4" key="1">
    <citation type="submission" date="2018-10" db="EMBL/GenBank/DDBJ databases">
        <title>Genomic Encyclopedia of Archaeal and Bacterial Type Strains, Phase II (KMG-II): from individual species to whole genera.</title>
        <authorList>
            <person name="Goeker M."/>
        </authorList>
    </citation>
    <scope>NUCLEOTIDE SEQUENCE [LARGE SCALE GENOMIC DNA]</scope>
    <source>
        <strain evidence="3 4">DSM 14954</strain>
    </source>
</reference>
<dbReference type="InterPro" id="IPR009045">
    <property type="entry name" value="Zn_M74/Hedgehog-like"/>
</dbReference>